<feature type="compositionally biased region" description="Basic and acidic residues" evidence="1">
    <location>
        <begin position="166"/>
        <end position="187"/>
    </location>
</feature>
<dbReference type="AlphaFoldDB" id="A0A1B0DDF5"/>
<feature type="region of interest" description="Disordered" evidence="1">
    <location>
        <begin position="159"/>
        <end position="233"/>
    </location>
</feature>
<dbReference type="EnsemblMetazoa" id="PPAI005926-RA">
    <property type="protein sequence ID" value="PPAI005926-PA"/>
    <property type="gene ID" value="PPAI005926"/>
</dbReference>
<feature type="compositionally biased region" description="Basic and acidic residues" evidence="1">
    <location>
        <begin position="205"/>
        <end position="217"/>
    </location>
</feature>
<dbReference type="Pfam" id="PF10545">
    <property type="entry name" value="MADF_DNA_bdg"/>
    <property type="match status" value="1"/>
</dbReference>
<evidence type="ECO:0000313" key="3">
    <source>
        <dbReference type="Proteomes" id="UP000092462"/>
    </source>
</evidence>
<dbReference type="Proteomes" id="UP000092462">
    <property type="component" value="Unassembled WGS sequence"/>
</dbReference>
<reference evidence="2" key="1">
    <citation type="submission" date="2022-08" db="UniProtKB">
        <authorList>
            <consortium name="EnsemblMetazoa"/>
        </authorList>
    </citation>
    <scope>IDENTIFICATION</scope>
    <source>
        <strain evidence="2">Israel</strain>
    </source>
</reference>
<name>A0A1B0DDF5_PHLPP</name>
<dbReference type="PANTHER" id="PTHR12243">
    <property type="entry name" value="MADF DOMAIN TRANSCRIPTION FACTOR"/>
    <property type="match status" value="1"/>
</dbReference>
<organism evidence="2 3">
    <name type="scientific">Phlebotomus papatasi</name>
    <name type="common">Sandfly</name>
    <dbReference type="NCBI Taxonomy" id="29031"/>
    <lineage>
        <taxon>Eukaryota</taxon>
        <taxon>Metazoa</taxon>
        <taxon>Ecdysozoa</taxon>
        <taxon>Arthropoda</taxon>
        <taxon>Hexapoda</taxon>
        <taxon>Insecta</taxon>
        <taxon>Pterygota</taxon>
        <taxon>Neoptera</taxon>
        <taxon>Endopterygota</taxon>
        <taxon>Diptera</taxon>
        <taxon>Nematocera</taxon>
        <taxon>Psychodoidea</taxon>
        <taxon>Psychodidae</taxon>
        <taxon>Phlebotomus</taxon>
        <taxon>Phlebotomus</taxon>
    </lineage>
</organism>
<dbReference type="InterPro" id="IPR039353">
    <property type="entry name" value="TF_Adf1"/>
</dbReference>
<accession>A0A1B0DDF5</accession>
<protein>
    <submittedName>
        <fullName evidence="2">Uncharacterized protein</fullName>
    </submittedName>
</protein>
<dbReference type="InterPro" id="IPR006578">
    <property type="entry name" value="MADF-dom"/>
</dbReference>
<keyword evidence="3" id="KW-1185">Reference proteome</keyword>
<proteinExistence type="predicted"/>
<dbReference type="PROSITE" id="PS51029">
    <property type="entry name" value="MADF"/>
    <property type="match status" value="1"/>
</dbReference>
<evidence type="ECO:0000313" key="2">
    <source>
        <dbReference type="EnsemblMetazoa" id="PPAI005926-PA"/>
    </source>
</evidence>
<dbReference type="VEuPathDB" id="VectorBase:PPAPM1_010028"/>
<sequence>MNKFSTYELSELIEIFRTRPILWNRFNRTSRTMPERTRIIEAVAKHFGKMPGDIEKCWSAVREKYKRERASYEADVPRKYRKEKWELMDKLTFLEEVYGPAPPEPSSRKFQVGTIVEILPASSGNNVTVRRIAPKPVAGVPGELVGVGQLKLANLADLQGTVSKPESPKPIKAPEQEETKTPEDSQTPKRARSQSPVLLSPNHVFESDKSDAAESVRSDSPAPSVASSTLFPISNSKSDNMEFKISRKSRLIRKMEDERRELLGVLKVLTKEKTPAEVFGEYLTKKLTSWSTDKQKKAIKMFNNVISELDDDED</sequence>
<dbReference type="SMART" id="SM00595">
    <property type="entry name" value="MADF"/>
    <property type="match status" value="1"/>
</dbReference>
<dbReference type="EMBL" id="AJVK01014473">
    <property type="status" value="NOT_ANNOTATED_CDS"/>
    <property type="molecule type" value="Genomic_DNA"/>
</dbReference>
<evidence type="ECO:0000256" key="1">
    <source>
        <dbReference type="SAM" id="MobiDB-lite"/>
    </source>
</evidence>
<dbReference type="PANTHER" id="PTHR12243:SF67">
    <property type="entry name" value="COREPRESSOR OF PANGOLIN, ISOFORM A-RELATED"/>
    <property type="match status" value="1"/>
</dbReference>
<dbReference type="VEuPathDB" id="VectorBase:PPAI005926"/>